<evidence type="ECO:0000256" key="6">
    <source>
        <dbReference type="ARBA" id="ARBA00043993"/>
    </source>
</evidence>
<dbReference type="Proteomes" id="UP000199306">
    <property type="component" value="Unassembled WGS sequence"/>
</dbReference>
<dbReference type="STRING" id="1079859.SAMN04515674_10487"/>
<sequence length="725" mass="82573">MKVMQVSPQRTTSEIKNFVLSPYFGDGLRITFGVLLPSLILFKFNLLNVGITISLGAVCASVPDTPGPILHRRNAMLISTSLVSVVSLLIGLGNWSPYILGILIVGFSFLFSMFYVYGARAASVGTAALLVMTLGIGDVRPILDIFLYSLSILAGGLWYTALSLSLYEIMPYRLAQQSLGDSIVEVARFMRIKAGFYGDQISYEDNFNKLIEAQIVVNEKQDAVREMLFKSREIVRESTQEGRFLLLVFVDMVDLFEQIMSTFYNYKNLHEQFDEAGILKKYEAILLQLAHQLEDTGYALKVGTIPHISPNLPRKIQELKQAISDLENGPDAEKYSPISIGALKNIEVNIENIFVRIKKIKGSFKVRKQRLLGKNELETSPFITHQDYDVKLFKENLSLSSQIFRHSMRVGIVMLLGFIIAQSYPFLHSNWILLTIMVIMKPGFSLTKERNYHRLIGTVAGAVVGMLILKWVEDKQALFAILLFCMLGAYSFQRKYYIVSVLFMTPFILILYDFLGMGSRAILIERVYDTLIGGGIAFIANYFLLPNWEHEKLRSVLTEMLSANLNYYRQVSGLYFGNAYERTPYKMARKDVFVKSANLASAFQRMFSEPKSKQNSIKEVHKFSVLNHLLSSYIATLVLYAKEHFDSIPDLEELKLIAENTEHLLEEAIKVLEHDEQVEPENIRLIKIRHQYDFEEEGAILIPEQFINIQKVALDIYKISEKIKV</sequence>
<dbReference type="InterPro" id="IPR032692">
    <property type="entry name" value="YccS_N"/>
</dbReference>
<evidence type="ECO:0000256" key="2">
    <source>
        <dbReference type="ARBA" id="ARBA00022475"/>
    </source>
</evidence>
<accession>A0A1I5RIH6</accession>
<evidence type="ECO:0000313" key="10">
    <source>
        <dbReference type="EMBL" id="SFP58170.1"/>
    </source>
</evidence>
<dbReference type="Pfam" id="PF13515">
    <property type="entry name" value="FUSC_2"/>
    <property type="match status" value="1"/>
</dbReference>
<evidence type="ECO:0000256" key="5">
    <source>
        <dbReference type="ARBA" id="ARBA00023136"/>
    </source>
</evidence>
<dbReference type="OrthoDB" id="8670769at2"/>
<dbReference type="Pfam" id="PF12805">
    <property type="entry name" value="FUSC-like"/>
    <property type="match status" value="1"/>
</dbReference>
<feature type="transmembrane region" description="Helical" evidence="7">
    <location>
        <begin position="498"/>
        <end position="515"/>
    </location>
</feature>
<evidence type="ECO:0000256" key="1">
    <source>
        <dbReference type="ARBA" id="ARBA00004651"/>
    </source>
</evidence>
<gene>
    <name evidence="10" type="ORF">SAMN04515674_10487</name>
</gene>
<dbReference type="AlphaFoldDB" id="A0A1I5RIH6"/>
<keyword evidence="3 7" id="KW-0812">Transmembrane</keyword>
<evidence type="ECO:0000259" key="8">
    <source>
        <dbReference type="Pfam" id="PF12805"/>
    </source>
</evidence>
<dbReference type="PANTHER" id="PTHR30509">
    <property type="entry name" value="P-HYDROXYBENZOIC ACID EFFLUX PUMP SUBUNIT-RELATED"/>
    <property type="match status" value="1"/>
</dbReference>
<dbReference type="EMBL" id="FOXH01000004">
    <property type="protein sequence ID" value="SFP58170.1"/>
    <property type="molecule type" value="Genomic_DNA"/>
</dbReference>
<keyword evidence="2" id="KW-1003">Cell membrane</keyword>
<reference evidence="10 11" key="1">
    <citation type="submission" date="2016-10" db="EMBL/GenBank/DDBJ databases">
        <authorList>
            <person name="de Groot N.N."/>
        </authorList>
    </citation>
    <scope>NUCLEOTIDE SEQUENCE [LARGE SCALE GENOMIC DNA]</scope>
    <source>
        <strain evidence="11">E92,LMG 26720,CCM 7988</strain>
    </source>
</reference>
<evidence type="ECO:0000256" key="7">
    <source>
        <dbReference type="SAM" id="Phobius"/>
    </source>
</evidence>
<feature type="domain" description="Integral membrane protein YccS N-terminal" evidence="8">
    <location>
        <begin position="77"/>
        <end position="353"/>
    </location>
</feature>
<feature type="domain" description="Integral membrane bound transporter" evidence="9">
    <location>
        <begin position="417"/>
        <end position="539"/>
    </location>
</feature>
<dbReference type="GO" id="GO:0005886">
    <property type="term" value="C:plasma membrane"/>
    <property type="evidence" value="ECO:0007669"/>
    <property type="project" value="UniProtKB-SubCell"/>
</dbReference>
<keyword evidence="5 7" id="KW-0472">Membrane</keyword>
<organism evidence="10 11">
    <name type="scientific">Pseudarcicella hirudinis</name>
    <dbReference type="NCBI Taxonomy" id="1079859"/>
    <lineage>
        <taxon>Bacteria</taxon>
        <taxon>Pseudomonadati</taxon>
        <taxon>Bacteroidota</taxon>
        <taxon>Cytophagia</taxon>
        <taxon>Cytophagales</taxon>
        <taxon>Flectobacillaceae</taxon>
        <taxon>Pseudarcicella</taxon>
    </lineage>
</organism>
<keyword evidence="11" id="KW-1185">Reference proteome</keyword>
<evidence type="ECO:0000313" key="11">
    <source>
        <dbReference type="Proteomes" id="UP000199306"/>
    </source>
</evidence>
<feature type="transmembrane region" description="Helical" evidence="7">
    <location>
        <begin position="121"/>
        <end position="139"/>
    </location>
</feature>
<feature type="transmembrane region" description="Helical" evidence="7">
    <location>
        <begin position="527"/>
        <end position="545"/>
    </location>
</feature>
<dbReference type="InterPro" id="IPR049453">
    <property type="entry name" value="Memb_transporter_dom"/>
</dbReference>
<dbReference type="PANTHER" id="PTHR30509:SF8">
    <property type="entry name" value="INNER MEMBRANE PROTEIN YCCS"/>
    <property type="match status" value="1"/>
</dbReference>
<feature type="transmembrane region" description="Helical" evidence="7">
    <location>
        <begin position="452"/>
        <end position="469"/>
    </location>
</feature>
<evidence type="ECO:0000256" key="4">
    <source>
        <dbReference type="ARBA" id="ARBA00022989"/>
    </source>
</evidence>
<name>A0A1I5RIH6_9BACT</name>
<evidence type="ECO:0000259" key="9">
    <source>
        <dbReference type="Pfam" id="PF13515"/>
    </source>
</evidence>
<comment type="subcellular location">
    <subcellularLocation>
        <location evidence="1">Cell membrane</location>
        <topology evidence="1">Multi-pass membrane protein</topology>
    </subcellularLocation>
</comment>
<feature type="transmembrane region" description="Helical" evidence="7">
    <location>
        <begin position="476"/>
        <end position="492"/>
    </location>
</feature>
<evidence type="ECO:0000256" key="3">
    <source>
        <dbReference type="ARBA" id="ARBA00022692"/>
    </source>
</evidence>
<comment type="similarity">
    <text evidence="6">Belongs to the YccS/YhfK family.</text>
</comment>
<protein>
    <submittedName>
        <fullName evidence="10">TIGR01666 family membrane protein</fullName>
    </submittedName>
</protein>
<proteinExistence type="inferred from homology"/>
<dbReference type="RefSeq" id="WP_092015270.1">
    <property type="nucleotide sequence ID" value="NZ_FOXH01000004.1"/>
</dbReference>
<feature type="transmembrane region" description="Helical" evidence="7">
    <location>
        <begin position="145"/>
        <end position="167"/>
    </location>
</feature>
<keyword evidence="4 7" id="KW-1133">Transmembrane helix</keyword>
<feature type="transmembrane region" description="Helical" evidence="7">
    <location>
        <begin position="412"/>
        <end position="440"/>
    </location>
</feature>